<feature type="region of interest" description="Disordered" evidence="1">
    <location>
        <begin position="317"/>
        <end position="351"/>
    </location>
</feature>
<dbReference type="InterPro" id="IPR010414">
    <property type="entry name" value="FRG1"/>
</dbReference>
<dbReference type="CDD" id="cd00257">
    <property type="entry name" value="beta-trefoil_FSCN-like"/>
    <property type="match status" value="1"/>
</dbReference>
<evidence type="ECO:0000256" key="1">
    <source>
        <dbReference type="SAM" id="MobiDB-lite"/>
    </source>
</evidence>
<dbReference type="Proteomes" id="UP000249287">
    <property type="component" value="Segment"/>
</dbReference>
<dbReference type="Gene3D" id="2.80.10.50">
    <property type="match status" value="1"/>
</dbReference>
<dbReference type="EMBL" id="MG011690">
    <property type="protein sequence ID" value="AVK76350.1"/>
    <property type="molecule type" value="Genomic_DNA"/>
</dbReference>
<feature type="compositionally biased region" description="Low complexity" evidence="1">
    <location>
        <begin position="317"/>
        <end position="349"/>
    </location>
</feature>
<reference evidence="3" key="1">
    <citation type="journal article" date="2018" name="Nat. Commun.">
        <title>Diversity and evolution of the emerging Pandoraviridae family.</title>
        <authorList>
            <person name="Legendre M."/>
            <person name="Fabre E."/>
            <person name="Poirot O."/>
            <person name="Jeudy S."/>
            <person name="Lartigue A."/>
            <person name="Alempic J.M."/>
            <person name="Beucher L."/>
            <person name="Philippe N."/>
            <person name="Bertaux L."/>
            <person name="Christo-Foroux E."/>
            <person name="Labadie K."/>
            <person name="Coute Y."/>
            <person name="Abergel C."/>
            <person name="Claverie J.M."/>
        </authorList>
    </citation>
    <scope>NUCLEOTIDE SEQUENCE [LARGE SCALE GENOMIC DNA]</scope>
    <source>
        <strain evidence="3">Neocaledonia</strain>
    </source>
</reference>
<organism evidence="3">
    <name type="scientific">Pandoravirus neocaledonia</name>
    <dbReference type="NCBI Taxonomy" id="2107708"/>
    <lineage>
        <taxon>Viruses</taxon>
        <taxon>Pandoravirus</taxon>
    </lineage>
</organism>
<evidence type="ECO:0000259" key="2">
    <source>
        <dbReference type="Pfam" id="PF21722"/>
    </source>
</evidence>
<dbReference type="GeneID" id="36843063"/>
<dbReference type="SUPFAM" id="SSF50405">
    <property type="entry name" value="Actin-crosslinking proteins"/>
    <property type="match status" value="1"/>
</dbReference>
<name>A0A2U7UDE6_9VIRU</name>
<sequence length="472" mass="47289">MCGQERPNQKMRARRACMTLVLFLWCTFAPTREAYRHAVAITASQEWTLPAGASNVSVTLWGAGGGSSTSRYCGAGGGSGAAIIDRAVDVNGWNATVGTIRWTVIIGAGGAALPASVLYGGVAGDGGNTSITVTTSNGSELFSATAYGGGGAKSGYSMGGCQGGGGGGAASAANGPTPGAGVPAGGADGDWLGPPSEGVTVGDVKAGGAGAGRGSINGNAMQPYVRGAGWNSPGRSWLGGDGSVTTACFGWGGAAGFNGDGGRAQDYMTRLPAANSGSGAGSATACTTNEGTKYYSDVAGAAGGVIIAFDHPMLPTPSVSPTVSPSRSPSPSRTATPSVTPSSTPTPTAQPLSQLVTLVSPISGRQLTPQDDGSVASLWYSATFKEKWTVARLSNGKYTFKGFNGRYLGANPGGWVRADATSVGSWEQWDVIINAGNQWTLKSVHGTYMGTTAAGVIYLNGDSTLYWTKASA</sequence>
<proteinExistence type="predicted"/>
<dbReference type="Pfam" id="PF06229">
    <property type="entry name" value="FRG1"/>
    <property type="match status" value="1"/>
</dbReference>
<gene>
    <name evidence="3" type="ORF">pneo_cds_743</name>
</gene>
<dbReference type="RefSeq" id="YP_009482353.1">
    <property type="nucleotide sequence ID" value="NC_037666.1"/>
</dbReference>
<dbReference type="Pfam" id="PF21722">
    <property type="entry name" value="Gly_rich_2"/>
    <property type="match status" value="1"/>
</dbReference>
<dbReference type="KEGG" id="vg:36843063"/>
<accession>A0A2U7UDE6</accession>
<dbReference type="InterPro" id="IPR049304">
    <property type="entry name" value="Gly_rich_dom"/>
</dbReference>
<evidence type="ECO:0000313" key="3">
    <source>
        <dbReference type="EMBL" id="AVK76350.1"/>
    </source>
</evidence>
<dbReference type="InterPro" id="IPR008999">
    <property type="entry name" value="Actin-crosslinking"/>
</dbReference>
<feature type="domain" description="Glycine-rich" evidence="2">
    <location>
        <begin position="44"/>
        <end position="309"/>
    </location>
</feature>
<protein>
    <submittedName>
        <fullName evidence="3">Fascin-like incomplete domain containing protein</fullName>
    </submittedName>
</protein>